<dbReference type="RefSeq" id="WP_183207808.1">
    <property type="nucleotide sequence ID" value="NZ_JACIER010000002.1"/>
</dbReference>
<keyword evidence="9" id="KW-0443">Lipid metabolism</keyword>
<evidence type="ECO:0000313" key="13">
    <source>
        <dbReference type="Proteomes" id="UP000560658"/>
    </source>
</evidence>
<keyword evidence="13" id="KW-1185">Reference proteome</keyword>
<reference evidence="12" key="1">
    <citation type="submission" date="2020-08" db="EMBL/GenBank/DDBJ databases">
        <title>Genomic Encyclopedia of Type Strains, Phase IV (KMG-IV): sequencing the most valuable type-strain genomes for metagenomic binning, comparative biology and taxonomic classification.</title>
        <authorList>
            <person name="Goeker M."/>
        </authorList>
    </citation>
    <scope>NUCLEOTIDE SEQUENCE [LARGE SCALE GENOMIC DNA]</scope>
    <source>
        <strain evidence="12">DSM 105720</strain>
    </source>
</reference>
<dbReference type="SMART" id="SM00563">
    <property type="entry name" value="PlsC"/>
    <property type="match status" value="1"/>
</dbReference>
<dbReference type="GO" id="GO:0006654">
    <property type="term" value="P:phosphatidic acid biosynthetic process"/>
    <property type="evidence" value="ECO:0007669"/>
    <property type="project" value="TreeGrafter"/>
</dbReference>
<evidence type="ECO:0000259" key="11">
    <source>
        <dbReference type="SMART" id="SM00563"/>
    </source>
</evidence>
<proteinExistence type="inferred from homology"/>
<dbReference type="InterPro" id="IPR004552">
    <property type="entry name" value="AGP_acyltrans"/>
</dbReference>
<sequence length="252" mass="28492">MKILYYIYQIFIALPILLVLTILTAVVTILGSLLGGAHIWGYYPGKIWSQLICVFLLIRVKVHGREKLHKRTSYIFVPNHQGSFDIFLIYGFIGRNFKWMMKKSLRKIPFVGKACESAGHIFVNRSGPKKVLETIQKAKESLKDGVSLVVFPEGARTFTGHMGYFKKGAFQLADDLQLAVVPVTIDGSFEILPRTGKWIHPHRMILTIHDPIPPKGKGTENIKATMAEAYSMVESALPEKYKGMVKNEDQDR</sequence>
<comment type="catalytic activity">
    <reaction evidence="1 9">
        <text>a 1-acyl-sn-glycero-3-phosphate + an acyl-CoA = a 1,2-diacyl-sn-glycero-3-phosphate + CoA</text>
        <dbReference type="Rhea" id="RHEA:19709"/>
        <dbReference type="ChEBI" id="CHEBI:57287"/>
        <dbReference type="ChEBI" id="CHEBI:57970"/>
        <dbReference type="ChEBI" id="CHEBI:58342"/>
        <dbReference type="ChEBI" id="CHEBI:58608"/>
        <dbReference type="EC" id="2.3.1.51"/>
    </reaction>
</comment>
<evidence type="ECO:0000256" key="9">
    <source>
        <dbReference type="RuleBase" id="RU361267"/>
    </source>
</evidence>
<keyword evidence="8 9" id="KW-0012">Acyltransferase</keyword>
<comment type="similarity">
    <text evidence="4 9">Belongs to the 1-acyl-sn-glycerol-3-phosphate acyltransferase family.</text>
</comment>
<feature type="transmembrane region" description="Helical" evidence="10">
    <location>
        <begin position="40"/>
        <end position="60"/>
    </location>
</feature>
<keyword evidence="9" id="KW-0594">Phospholipid biosynthesis</keyword>
<feature type="domain" description="Phospholipid/glycerol acyltransferase" evidence="11">
    <location>
        <begin position="74"/>
        <end position="188"/>
    </location>
</feature>
<comment type="caution">
    <text evidence="12">The sequence shown here is derived from an EMBL/GenBank/DDBJ whole genome shotgun (WGS) entry which is preliminary data.</text>
</comment>
<dbReference type="Proteomes" id="UP000560658">
    <property type="component" value="Unassembled WGS sequence"/>
</dbReference>
<keyword evidence="10" id="KW-1133">Transmembrane helix</keyword>
<name>A0A840D3X4_9BACE</name>
<dbReference type="EC" id="2.3.1.51" evidence="5 9"/>
<dbReference type="SUPFAM" id="SSF69593">
    <property type="entry name" value="Glycerol-3-phosphate (1)-acyltransferase"/>
    <property type="match status" value="1"/>
</dbReference>
<comment type="pathway">
    <text evidence="3">Lipid metabolism.</text>
</comment>
<dbReference type="EMBL" id="JACIER010000002">
    <property type="protein sequence ID" value="MBB4042993.1"/>
    <property type="molecule type" value="Genomic_DNA"/>
</dbReference>
<evidence type="ECO:0000256" key="7">
    <source>
        <dbReference type="ARBA" id="ARBA00022679"/>
    </source>
</evidence>
<evidence type="ECO:0000256" key="10">
    <source>
        <dbReference type="SAM" id="Phobius"/>
    </source>
</evidence>
<dbReference type="CDD" id="cd07989">
    <property type="entry name" value="LPLAT_AGPAT-like"/>
    <property type="match status" value="1"/>
</dbReference>
<keyword evidence="9" id="KW-0444">Lipid biosynthesis</keyword>
<protein>
    <recommendedName>
        <fullName evidence="6 9">1-acyl-sn-glycerol-3-phosphate acyltransferase</fullName>
        <ecNumber evidence="5 9">2.3.1.51</ecNumber>
    </recommendedName>
</protein>
<comment type="domain">
    <text evidence="9">The HXXXXD motif is essential for acyltransferase activity and may constitute the binding site for the phosphate moiety of the glycerol-3-phosphate.</text>
</comment>
<dbReference type="PANTHER" id="PTHR10434">
    <property type="entry name" value="1-ACYL-SN-GLYCEROL-3-PHOSPHATE ACYLTRANSFERASE"/>
    <property type="match status" value="1"/>
</dbReference>
<dbReference type="Pfam" id="PF01553">
    <property type="entry name" value="Acyltransferase"/>
    <property type="match status" value="1"/>
</dbReference>
<dbReference type="PANTHER" id="PTHR10434:SF66">
    <property type="entry name" value="PHOSPHOLIPID_GLYCEROL ACYLTRANSFERASE DOMAIN-CONTAINING PROTEIN"/>
    <property type="match status" value="1"/>
</dbReference>
<evidence type="ECO:0000256" key="4">
    <source>
        <dbReference type="ARBA" id="ARBA00008655"/>
    </source>
</evidence>
<evidence type="ECO:0000256" key="5">
    <source>
        <dbReference type="ARBA" id="ARBA00013211"/>
    </source>
</evidence>
<accession>A0A840D3X4</accession>
<dbReference type="InterPro" id="IPR002123">
    <property type="entry name" value="Plipid/glycerol_acylTrfase"/>
</dbReference>
<dbReference type="AlphaFoldDB" id="A0A840D3X4"/>
<feature type="transmembrane region" description="Helical" evidence="10">
    <location>
        <begin position="12"/>
        <end position="34"/>
    </location>
</feature>
<evidence type="ECO:0000256" key="6">
    <source>
        <dbReference type="ARBA" id="ARBA00016139"/>
    </source>
</evidence>
<dbReference type="GO" id="GO:0016020">
    <property type="term" value="C:membrane"/>
    <property type="evidence" value="ECO:0007669"/>
    <property type="project" value="InterPro"/>
</dbReference>
<evidence type="ECO:0000256" key="3">
    <source>
        <dbReference type="ARBA" id="ARBA00005189"/>
    </source>
</evidence>
<keyword evidence="9" id="KW-1208">Phospholipid metabolism</keyword>
<keyword evidence="7 9" id="KW-0808">Transferase</keyword>
<comment type="pathway">
    <text evidence="2">Phospholipid metabolism; CDP-diacylglycerol biosynthesis; CDP-diacylglycerol from sn-glycerol 3-phosphate: step 2/3.</text>
</comment>
<evidence type="ECO:0000313" key="12">
    <source>
        <dbReference type="EMBL" id="MBB4042993.1"/>
    </source>
</evidence>
<evidence type="ECO:0000256" key="1">
    <source>
        <dbReference type="ARBA" id="ARBA00001141"/>
    </source>
</evidence>
<evidence type="ECO:0000256" key="8">
    <source>
        <dbReference type="ARBA" id="ARBA00023315"/>
    </source>
</evidence>
<dbReference type="GO" id="GO:0003841">
    <property type="term" value="F:1-acylglycerol-3-phosphate O-acyltransferase activity"/>
    <property type="evidence" value="ECO:0007669"/>
    <property type="project" value="UniProtKB-UniRule"/>
</dbReference>
<keyword evidence="10" id="KW-0812">Transmembrane</keyword>
<gene>
    <name evidence="12" type="ORF">GGR06_000758</name>
</gene>
<keyword evidence="10" id="KW-0472">Membrane</keyword>
<evidence type="ECO:0000256" key="2">
    <source>
        <dbReference type="ARBA" id="ARBA00004728"/>
    </source>
</evidence>
<organism evidence="12 13">
    <name type="scientific">Bacteroides reticulotermitis</name>
    <dbReference type="NCBI Taxonomy" id="1133319"/>
    <lineage>
        <taxon>Bacteria</taxon>
        <taxon>Pseudomonadati</taxon>
        <taxon>Bacteroidota</taxon>
        <taxon>Bacteroidia</taxon>
        <taxon>Bacteroidales</taxon>
        <taxon>Bacteroidaceae</taxon>
        <taxon>Bacteroides</taxon>
    </lineage>
</organism>
<dbReference type="NCBIfam" id="TIGR00530">
    <property type="entry name" value="AGP_acyltrn"/>
    <property type="match status" value="1"/>
</dbReference>